<dbReference type="AlphaFoldDB" id="C0EHM6"/>
<name>C0EHM6_9FIRM</name>
<organism evidence="1 2">
    <name type="scientific">[Clostridium] methylpentosum DSM 5476</name>
    <dbReference type="NCBI Taxonomy" id="537013"/>
    <lineage>
        <taxon>Bacteria</taxon>
        <taxon>Bacillati</taxon>
        <taxon>Bacillota</taxon>
        <taxon>Clostridia</taxon>
        <taxon>Eubacteriales</taxon>
        <taxon>Oscillospiraceae</taxon>
        <taxon>Oscillospiraceae incertae sedis</taxon>
    </lineage>
</organism>
<dbReference type="Proteomes" id="UP000003340">
    <property type="component" value="Unassembled WGS sequence"/>
</dbReference>
<reference evidence="1 2" key="1">
    <citation type="submission" date="2009-01" db="EMBL/GenBank/DDBJ databases">
        <authorList>
            <person name="Fulton L."/>
            <person name="Clifton S."/>
            <person name="Fulton B."/>
            <person name="Xu J."/>
            <person name="Minx P."/>
            <person name="Pepin K.H."/>
            <person name="Johnson M."/>
            <person name="Bhonagiri V."/>
            <person name="Nash W.E."/>
            <person name="Mardis E.R."/>
            <person name="Wilson R.K."/>
        </authorList>
    </citation>
    <scope>NUCLEOTIDE SEQUENCE [LARGE SCALE GENOMIC DNA]</scope>
    <source>
        <strain evidence="1 2">DSM 5476</strain>
    </source>
</reference>
<comment type="caution">
    <text evidence="1">The sequence shown here is derived from an EMBL/GenBank/DDBJ whole genome shotgun (WGS) entry which is preliminary data.</text>
</comment>
<sequence>MTISKQLLAAGRARAHKQFQRTEQCRLLRREISRLREVARFNAVDGDEFAFVEEYADAIRRQAGLCSAYLYEAGWRDCLAFLTECSRNLP</sequence>
<dbReference type="EMBL" id="ACEC01000118">
    <property type="protein sequence ID" value="EEG29044.1"/>
    <property type="molecule type" value="Genomic_DNA"/>
</dbReference>
<protein>
    <submittedName>
        <fullName evidence="1">Uncharacterized protein</fullName>
    </submittedName>
</protein>
<evidence type="ECO:0000313" key="2">
    <source>
        <dbReference type="Proteomes" id="UP000003340"/>
    </source>
</evidence>
<evidence type="ECO:0000313" key="1">
    <source>
        <dbReference type="EMBL" id="EEG29044.1"/>
    </source>
</evidence>
<reference evidence="1 2" key="2">
    <citation type="submission" date="2009-02" db="EMBL/GenBank/DDBJ databases">
        <title>Draft genome sequence of Clostridium methylpentosum (DSM 5476).</title>
        <authorList>
            <person name="Sudarsanam P."/>
            <person name="Ley R."/>
            <person name="Guruge J."/>
            <person name="Turnbaugh P.J."/>
            <person name="Mahowald M."/>
            <person name="Liep D."/>
            <person name="Gordon J."/>
        </authorList>
    </citation>
    <scope>NUCLEOTIDE SEQUENCE [LARGE SCALE GENOMIC DNA]</scope>
    <source>
        <strain evidence="1 2">DSM 5476</strain>
    </source>
</reference>
<gene>
    <name evidence="1" type="ORF">CLOSTMETH_03371</name>
</gene>
<dbReference type="HOGENOM" id="CLU_2435661_0_0_9"/>
<accession>C0EHM6</accession>
<keyword evidence="2" id="KW-1185">Reference proteome</keyword>
<dbReference type="STRING" id="537013.CLOSTMETH_03371"/>
<proteinExistence type="predicted"/>